<name>A0A838ZT42_9FLAO</name>
<feature type="signal peptide" evidence="1">
    <location>
        <begin position="1"/>
        <end position="21"/>
    </location>
</feature>
<protein>
    <submittedName>
        <fullName evidence="3">Nuclear transport factor 2 family protein</fullName>
    </submittedName>
</protein>
<dbReference type="AlphaFoldDB" id="A0A838ZT42"/>
<dbReference type="Pfam" id="PF13474">
    <property type="entry name" value="SnoaL_3"/>
    <property type="match status" value="1"/>
</dbReference>
<reference evidence="3 4" key="1">
    <citation type="submission" date="2020-07" db="EMBL/GenBank/DDBJ databases">
        <title>Moheibacter lacus sp. nov., a member of the family Flavobacteriaceae isolated from freshwater lake sediment.</title>
        <authorList>
            <person name="Liu Y."/>
        </authorList>
    </citation>
    <scope>NUCLEOTIDE SEQUENCE [LARGE SCALE GENOMIC DNA]</scope>
    <source>
        <strain evidence="3 4">BDHS18</strain>
    </source>
</reference>
<evidence type="ECO:0000259" key="2">
    <source>
        <dbReference type="Pfam" id="PF13474"/>
    </source>
</evidence>
<proteinExistence type="predicted"/>
<sequence>MKLTFSTLLFVIFFSISIAQTAEEKINTLLDNWHLAATQANSDAFFGAMTEDAHYLGTDESENWTREEMRVWAKPYFDAGKAWDFKKKVRNINVYADGKLAWFDENLDTWMGSCRGSGVVILTKDGWKIQHYILSVLVPNDKIDSYLELK</sequence>
<dbReference type="InterPro" id="IPR037401">
    <property type="entry name" value="SnoaL-like"/>
</dbReference>
<dbReference type="EMBL" id="JACDZE010000003">
    <property type="protein sequence ID" value="MBA5630123.1"/>
    <property type="molecule type" value="Genomic_DNA"/>
</dbReference>
<organism evidence="3 4">
    <name type="scientific">Moheibacter lacus</name>
    <dbReference type="NCBI Taxonomy" id="2745851"/>
    <lineage>
        <taxon>Bacteria</taxon>
        <taxon>Pseudomonadati</taxon>
        <taxon>Bacteroidota</taxon>
        <taxon>Flavobacteriia</taxon>
        <taxon>Flavobacteriales</taxon>
        <taxon>Weeksellaceae</taxon>
        <taxon>Moheibacter</taxon>
    </lineage>
</organism>
<feature type="domain" description="SnoaL-like" evidence="2">
    <location>
        <begin position="26"/>
        <end position="138"/>
    </location>
</feature>
<gene>
    <name evidence="3" type="ORF">HU137_10100</name>
</gene>
<dbReference type="RefSeq" id="WP_182043727.1">
    <property type="nucleotide sequence ID" value="NZ_JACDZE010000003.1"/>
</dbReference>
<keyword evidence="4" id="KW-1185">Reference proteome</keyword>
<dbReference type="Gene3D" id="3.10.450.50">
    <property type="match status" value="1"/>
</dbReference>
<evidence type="ECO:0000313" key="3">
    <source>
        <dbReference type="EMBL" id="MBA5630123.1"/>
    </source>
</evidence>
<feature type="chain" id="PRO_5032816355" evidence="1">
    <location>
        <begin position="22"/>
        <end position="150"/>
    </location>
</feature>
<keyword evidence="1" id="KW-0732">Signal</keyword>
<evidence type="ECO:0000256" key="1">
    <source>
        <dbReference type="SAM" id="SignalP"/>
    </source>
</evidence>
<dbReference type="Proteomes" id="UP000552241">
    <property type="component" value="Unassembled WGS sequence"/>
</dbReference>
<comment type="caution">
    <text evidence="3">The sequence shown here is derived from an EMBL/GenBank/DDBJ whole genome shotgun (WGS) entry which is preliminary data.</text>
</comment>
<accession>A0A838ZT42</accession>
<evidence type="ECO:0000313" key="4">
    <source>
        <dbReference type="Proteomes" id="UP000552241"/>
    </source>
</evidence>
<dbReference type="SUPFAM" id="SSF54427">
    <property type="entry name" value="NTF2-like"/>
    <property type="match status" value="1"/>
</dbReference>
<dbReference type="InterPro" id="IPR032710">
    <property type="entry name" value="NTF2-like_dom_sf"/>
</dbReference>